<dbReference type="InterPro" id="IPR052301">
    <property type="entry name" value="SCF_F-box/WD-repeat"/>
</dbReference>
<organism evidence="1 2">
    <name type="scientific">Paralvinella palmiformis</name>
    <dbReference type="NCBI Taxonomy" id="53620"/>
    <lineage>
        <taxon>Eukaryota</taxon>
        <taxon>Metazoa</taxon>
        <taxon>Spiralia</taxon>
        <taxon>Lophotrochozoa</taxon>
        <taxon>Annelida</taxon>
        <taxon>Polychaeta</taxon>
        <taxon>Sedentaria</taxon>
        <taxon>Canalipalpata</taxon>
        <taxon>Terebellida</taxon>
        <taxon>Terebelliformia</taxon>
        <taxon>Alvinellidae</taxon>
        <taxon>Paralvinella</taxon>
    </lineage>
</organism>
<dbReference type="SUPFAM" id="SSF50952">
    <property type="entry name" value="Soluble quinoprotein glucose dehydrogenase"/>
    <property type="match status" value="1"/>
</dbReference>
<evidence type="ECO:0000313" key="1">
    <source>
        <dbReference type="EMBL" id="KAK2166401.1"/>
    </source>
</evidence>
<evidence type="ECO:0000313" key="2">
    <source>
        <dbReference type="Proteomes" id="UP001208570"/>
    </source>
</evidence>
<comment type="caution">
    <text evidence="1">The sequence shown here is derived from an EMBL/GenBank/DDBJ whole genome shotgun (WGS) entry which is preliminary data.</text>
</comment>
<proteinExistence type="predicted"/>
<keyword evidence="2" id="KW-1185">Reference proteome</keyword>
<dbReference type="EMBL" id="JAODUP010000039">
    <property type="protein sequence ID" value="KAK2166401.1"/>
    <property type="molecule type" value="Genomic_DNA"/>
</dbReference>
<dbReference type="PANTHER" id="PTHR14381">
    <property type="entry name" value="DACTYLIN"/>
    <property type="match status" value="1"/>
</dbReference>
<dbReference type="InterPro" id="IPR011041">
    <property type="entry name" value="Quinoprot_gluc/sorb_DH_b-prop"/>
</dbReference>
<name>A0AAD9K8F4_9ANNE</name>
<reference evidence="1" key="1">
    <citation type="journal article" date="2023" name="Mol. Biol. Evol.">
        <title>Third-Generation Sequencing Reveals the Adaptive Role of the Epigenome in Three Deep-Sea Polychaetes.</title>
        <authorList>
            <person name="Perez M."/>
            <person name="Aroh O."/>
            <person name="Sun Y."/>
            <person name="Lan Y."/>
            <person name="Juniper S.K."/>
            <person name="Young C.R."/>
            <person name="Angers B."/>
            <person name="Qian P.Y."/>
        </authorList>
    </citation>
    <scope>NUCLEOTIDE SEQUENCE</scope>
    <source>
        <strain evidence="1">P08H-3</strain>
    </source>
</reference>
<dbReference type="Gene3D" id="2.130.10.10">
    <property type="entry name" value="YVTN repeat-like/Quinoprotein amine dehydrogenase"/>
    <property type="match status" value="1"/>
</dbReference>
<dbReference type="PANTHER" id="PTHR14381:SF1">
    <property type="entry name" value="F-BOX_WD REPEAT-CONTAINING PROTEIN 4"/>
    <property type="match status" value="1"/>
</dbReference>
<dbReference type="GO" id="GO:0019005">
    <property type="term" value="C:SCF ubiquitin ligase complex"/>
    <property type="evidence" value="ECO:0007669"/>
    <property type="project" value="TreeGrafter"/>
</dbReference>
<sequence>MHTAQSLIWSLQEIRTSDAHRRTLEVHDRVWSIAMNPTGSVMKWEEPFDSTLYCVQSDGHYAVITGTARHGMVRLWDKRHSRPIQMYYVGRGSSPVYSLAYDSGHLYVALDKGINMLDFTVR</sequence>
<accession>A0AAD9K8F4</accession>
<gene>
    <name evidence="1" type="ORF">LSH36_39g00100</name>
</gene>
<protein>
    <submittedName>
        <fullName evidence="1">Uncharacterized protein</fullName>
    </submittedName>
</protein>
<dbReference type="Proteomes" id="UP001208570">
    <property type="component" value="Unassembled WGS sequence"/>
</dbReference>
<dbReference type="GO" id="GO:0031146">
    <property type="term" value="P:SCF-dependent proteasomal ubiquitin-dependent protein catabolic process"/>
    <property type="evidence" value="ECO:0007669"/>
    <property type="project" value="TreeGrafter"/>
</dbReference>
<dbReference type="AlphaFoldDB" id="A0AAD9K8F4"/>
<dbReference type="InterPro" id="IPR015943">
    <property type="entry name" value="WD40/YVTN_repeat-like_dom_sf"/>
</dbReference>